<dbReference type="OrthoDB" id="10632710at2759"/>
<proteinExistence type="predicted"/>
<gene>
    <name evidence="3" type="ORF">DERYTH_LOCUS9508</name>
</gene>
<protein>
    <submittedName>
        <fullName evidence="3">18089_t:CDS:1</fullName>
    </submittedName>
</protein>
<dbReference type="AlphaFoldDB" id="A0A9N9DJ43"/>
<name>A0A9N9DJ43_9GLOM</name>
<dbReference type="Proteomes" id="UP000789405">
    <property type="component" value="Unassembled WGS sequence"/>
</dbReference>
<feature type="compositionally biased region" description="Basic and acidic residues" evidence="2">
    <location>
        <begin position="1"/>
        <end position="18"/>
    </location>
</feature>
<feature type="coiled-coil region" evidence="1">
    <location>
        <begin position="61"/>
        <end position="88"/>
    </location>
</feature>
<evidence type="ECO:0000313" key="3">
    <source>
        <dbReference type="EMBL" id="CAG8638206.1"/>
    </source>
</evidence>
<dbReference type="EMBL" id="CAJVPY010005221">
    <property type="protein sequence ID" value="CAG8638206.1"/>
    <property type="molecule type" value="Genomic_DNA"/>
</dbReference>
<accession>A0A9N9DJ43</accession>
<keyword evidence="1" id="KW-0175">Coiled coil</keyword>
<keyword evidence="4" id="KW-1185">Reference proteome</keyword>
<comment type="caution">
    <text evidence="3">The sequence shown here is derived from an EMBL/GenBank/DDBJ whole genome shotgun (WGS) entry which is preliminary data.</text>
</comment>
<organism evidence="3 4">
    <name type="scientific">Dentiscutata erythropus</name>
    <dbReference type="NCBI Taxonomy" id="1348616"/>
    <lineage>
        <taxon>Eukaryota</taxon>
        <taxon>Fungi</taxon>
        <taxon>Fungi incertae sedis</taxon>
        <taxon>Mucoromycota</taxon>
        <taxon>Glomeromycotina</taxon>
        <taxon>Glomeromycetes</taxon>
        <taxon>Diversisporales</taxon>
        <taxon>Gigasporaceae</taxon>
        <taxon>Dentiscutata</taxon>
    </lineage>
</organism>
<reference evidence="3" key="1">
    <citation type="submission" date="2021-06" db="EMBL/GenBank/DDBJ databases">
        <authorList>
            <person name="Kallberg Y."/>
            <person name="Tangrot J."/>
            <person name="Rosling A."/>
        </authorList>
    </citation>
    <scope>NUCLEOTIDE SEQUENCE</scope>
    <source>
        <strain evidence="3">MA453B</strain>
    </source>
</reference>
<evidence type="ECO:0000313" key="4">
    <source>
        <dbReference type="Proteomes" id="UP000789405"/>
    </source>
</evidence>
<feature type="region of interest" description="Disordered" evidence="2">
    <location>
        <begin position="1"/>
        <end position="24"/>
    </location>
</feature>
<evidence type="ECO:0000256" key="2">
    <source>
        <dbReference type="SAM" id="MobiDB-lite"/>
    </source>
</evidence>
<evidence type="ECO:0000256" key="1">
    <source>
        <dbReference type="SAM" id="Coils"/>
    </source>
</evidence>
<sequence length="192" mass="21894">MDDQGDYRPDSPEQEHRKCPNFPPKFHSSKHLYSGSCSDSSQQECISSSGIIPKSLIMVPMKESELNSDDINELKNELKQQKAEQKNEFSPQALDSIFGGVIKYLFSETLYPTQDDLKDTLKAYLEDKYQNHDFEKNDAPSQESVKIIVTEETGENENTDTAITIETQEQTITENILNSREINDELFGVNFD</sequence>